<keyword evidence="9" id="KW-0333">Golgi apparatus</keyword>
<dbReference type="PANTHER" id="PTHR12788">
    <property type="entry name" value="PROTEIN-TYROSINE SULFOTRANSFERASE 2"/>
    <property type="match status" value="1"/>
</dbReference>
<keyword evidence="6 14" id="KW-0812">Transmembrane</keyword>
<keyword evidence="10 14" id="KW-0472">Membrane</keyword>
<evidence type="ECO:0000313" key="16">
    <source>
        <dbReference type="RefSeq" id="XP_026090294.1"/>
    </source>
</evidence>
<dbReference type="Pfam" id="PF13469">
    <property type="entry name" value="Sulfotransfer_3"/>
    <property type="match status" value="1"/>
</dbReference>
<comment type="similarity">
    <text evidence="3 14">Belongs to the protein sulfotransferase family.</text>
</comment>
<gene>
    <name evidence="16" type="primary">LOC113064013</name>
</gene>
<evidence type="ECO:0000256" key="13">
    <source>
        <dbReference type="ARBA" id="ARBA00048460"/>
    </source>
</evidence>
<accession>A0A6P6M0V8</accession>
<keyword evidence="7" id="KW-0735">Signal-anchor</keyword>
<comment type="function">
    <text evidence="1 14">Catalyzes the O-sulfation of tyrosine residues within acidic motifs of polypeptides, using 3'-phosphoadenylyl sulfate (PAPS) as cosubstrate.</text>
</comment>
<comment type="catalytic activity">
    <reaction evidence="13 14">
        <text>L-tyrosyl-[protein] + 3'-phosphoadenylyl sulfate = O-sulfo-L-tyrosine-[protein] + adenosine 3',5'-bisphosphate + H(+)</text>
        <dbReference type="Rhea" id="RHEA:16801"/>
        <dbReference type="Rhea" id="RHEA-COMP:10136"/>
        <dbReference type="Rhea" id="RHEA-COMP:11688"/>
        <dbReference type="ChEBI" id="CHEBI:15378"/>
        <dbReference type="ChEBI" id="CHEBI:46858"/>
        <dbReference type="ChEBI" id="CHEBI:58339"/>
        <dbReference type="ChEBI" id="CHEBI:58343"/>
        <dbReference type="ChEBI" id="CHEBI:65286"/>
        <dbReference type="EC" id="2.8.2.20"/>
    </reaction>
</comment>
<dbReference type="SUPFAM" id="SSF52540">
    <property type="entry name" value="P-loop containing nucleoside triphosphate hydrolases"/>
    <property type="match status" value="1"/>
</dbReference>
<dbReference type="InterPro" id="IPR027417">
    <property type="entry name" value="P-loop_NTPase"/>
</dbReference>
<evidence type="ECO:0000256" key="1">
    <source>
        <dbReference type="ARBA" id="ARBA00003886"/>
    </source>
</evidence>
<evidence type="ECO:0000256" key="14">
    <source>
        <dbReference type="RuleBase" id="RU365018"/>
    </source>
</evidence>
<dbReference type="Proteomes" id="UP000515129">
    <property type="component" value="Chromosome 46"/>
</dbReference>
<proteinExistence type="inferred from homology"/>
<dbReference type="Gene3D" id="3.40.50.300">
    <property type="entry name" value="P-loop containing nucleotide triphosphate hydrolases"/>
    <property type="match status" value="1"/>
</dbReference>
<evidence type="ECO:0000256" key="9">
    <source>
        <dbReference type="ARBA" id="ARBA00023034"/>
    </source>
</evidence>
<dbReference type="InterPro" id="IPR026634">
    <property type="entry name" value="TPST-like"/>
</dbReference>
<evidence type="ECO:0000256" key="10">
    <source>
        <dbReference type="ARBA" id="ARBA00023136"/>
    </source>
</evidence>
<reference evidence="16" key="1">
    <citation type="submission" date="2025-08" db="UniProtKB">
        <authorList>
            <consortium name="RefSeq"/>
        </authorList>
    </citation>
    <scope>IDENTIFICATION</scope>
    <source>
        <strain evidence="16">Wakin</strain>
        <tissue evidence="16">Muscle</tissue>
    </source>
</reference>
<keyword evidence="8 14" id="KW-1133">Transmembrane helix</keyword>
<evidence type="ECO:0000313" key="15">
    <source>
        <dbReference type="Proteomes" id="UP000515129"/>
    </source>
</evidence>
<dbReference type="OrthoDB" id="545675at2759"/>
<evidence type="ECO:0000256" key="4">
    <source>
        <dbReference type="ARBA" id="ARBA00013262"/>
    </source>
</evidence>
<evidence type="ECO:0000256" key="7">
    <source>
        <dbReference type="ARBA" id="ARBA00022968"/>
    </source>
</evidence>
<dbReference type="GeneID" id="113064013"/>
<protein>
    <recommendedName>
        <fullName evidence="4 14">Protein-tyrosine sulfotransferase</fullName>
        <ecNumber evidence="4 14">2.8.2.20</ecNumber>
    </recommendedName>
</protein>
<dbReference type="PANTHER" id="PTHR12788:SF4">
    <property type="entry name" value="PROTEIN-TYROSINE SULFOTRANSFERASE 1"/>
    <property type="match status" value="1"/>
</dbReference>
<evidence type="ECO:0000256" key="2">
    <source>
        <dbReference type="ARBA" id="ARBA00004323"/>
    </source>
</evidence>
<evidence type="ECO:0000256" key="3">
    <source>
        <dbReference type="ARBA" id="ARBA00009988"/>
    </source>
</evidence>
<dbReference type="RefSeq" id="XP_026090294.1">
    <property type="nucleotide sequence ID" value="XM_026234509.1"/>
</dbReference>
<keyword evidence="11" id="KW-1015">Disulfide bond</keyword>
<keyword evidence="15" id="KW-1185">Reference proteome</keyword>
<dbReference type="KEGG" id="caua:113064013"/>
<keyword evidence="12" id="KW-0325">Glycoprotein</keyword>
<dbReference type="EC" id="2.8.2.20" evidence="4 14"/>
<evidence type="ECO:0000256" key="6">
    <source>
        <dbReference type="ARBA" id="ARBA00022692"/>
    </source>
</evidence>
<keyword evidence="5 14" id="KW-0808">Transferase</keyword>
<dbReference type="GO" id="GO:0000139">
    <property type="term" value="C:Golgi membrane"/>
    <property type="evidence" value="ECO:0007669"/>
    <property type="project" value="UniProtKB-SubCell"/>
</dbReference>
<dbReference type="FunFam" id="3.40.50.300:FF:000290">
    <property type="entry name" value="Protein-tyrosine sulfotransferase"/>
    <property type="match status" value="1"/>
</dbReference>
<evidence type="ECO:0000256" key="8">
    <source>
        <dbReference type="ARBA" id="ARBA00022989"/>
    </source>
</evidence>
<name>A0A6P6M0V8_CARAU</name>
<comment type="subcellular location">
    <subcellularLocation>
        <location evidence="2">Golgi apparatus membrane</location>
        <topology evidence="2">Single-pass type II membrane protein</topology>
    </subcellularLocation>
</comment>
<sequence>MRKKTCNVLLVCGVISSITVFYLGLSPIECPTAHSRAAQHGWAVNLQTGQNLSNLLQLPEEYNEETPLIFIGGIPRSGTTLMRAMLDAHPLVRCGEETRVIPRLLAMQASWSNSKHERVRLDEAGVTQEVLDSAVRAFLLEIIVGHGEPAPRLCNKDPFALKSLNYLSKLFPKAKFILMLRDGRATIHSMISRKVTITGFDLTSYRDCLVKWNRAVEIMYDQCLAAADGSCLPVHYEQLVLHPERVMHKLLQFLDLPWDTAVLHHEQLIGKAGGVSLSKVELSTDQVIKPVNTEALSKWVGKIPADVVNDMASLAPMLSRLGYDPLANPPNYNKHDLLFLKNTKIVRAVLN</sequence>
<dbReference type="AlphaFoldDB" id="A0A6P6M0V8"/>
<dbReference type="GO" id="GO:0008476">
    <property type="term" value="F:protein-tyrosine sulfotransferase activity"/>
    <property type="evidence" value="ECO:0007669"/>
    <property type="project" value="UniProtKB-EC"/>
</dbReference>
<evidence type="ECO:0000256" key="11">
    <source>
        <dbReference type="ARBA" id="ARBA00023157"/>
    </source>
</evidence>
<organism evidence="15 16">
    <name type="scientific">Carassius auratus</name>
    <name type="common">Goldfish</name>
    <dbReference type="NCBI Taxonomy" id="7957"/>
    <lineage>
        <taxon>Eukaryota</taxon>
        <taxon>Metazoa</taxon>
        <taxon>Chordata</taxon>
        <taxon>Craniata</taxon>
        <taxon>Vertebrata</taxon>
        <taxon>Euteleostomi</taxon>
        <taxon>Actinopterygii</taxon>
        <taxon>Neopterygii</taxon>
        <taxon>Teleostei</taxon>
        <taxon>Ostariophysi</taxon>
        <taxon>Cypriniformes</taxon>
        <taxon>Cyprinidae</taxon>
        <taxon>Cyprininae</taxon>
        <taxon>Carassius</taxon>
    </lineage>
</organism>
<evidence type="ECO:0000256" key="5">
    <source>
        <dbReference type="ARBA" id="ARBA00022679"/>
    </source>
</evidence>
<feature type="transmembrane region" description="Helical" evidence="14">
    <location>
        <begin position="7"/>
        <end position="25"/>
    </location>
</feature>
<evidence type="ECO:0000256" key="12">
    <source>
        <dbReference type="ARBA" id="ARBA00023180"/>
    </source>
</evidence>